<protein>
    <submittedName>
        <fullName evidence="5">MobA/MobL family protein</fullName>
    </submittedName>
</protein>
<name>E5BI34_9FUSO</name>
<keyword evidence="2" id="KW-0184">Conjugation</keyword>
<dbReference type="Pfam" id="PF03389">
    <property type="entry name" value="MobA_MobL"/>
    <property type="match status" value="1"/>
</dbReference>
<keyword evidence="3" id="KW-0175">Coiled coil</keyword>
<sequence length="817" mass="97946">MGTYRLCYKKGKKGYARNHAAYILREEKYKGKEDLIYKESGNIPFVDGSNAIKFWEYADVFERADSVAYREMELNIPNELNHEQAKELIQNFVKKEFSSSVPYTFAIHESYNKEGEKNLHCHLMFSERELDGISRSDELFFRRANSKNPAKGGAEKNRIWQKKEKLLDLRKSWEVEQNLVLEKYGLEIRVDCRSLQEMRREALEKENFQRAEELDRTPINISGKILYKVDHKMRLTEEEEKKYQTFLRAKEEKKIKEKNIEILPKEEMIEYIDHIKKYSIEDSTLNICTKGAYFRMKRTKSQVKKELVKYPDNVELQNHYEIISNEIINTEKQWKNTLKFKNISEQLERDHKRELEKASTIFATKFGENYEKAKERFNQEKLQKKLRRKYQNYDTLKLKIKATMLEVENSIYKAADIVSEYKYSKVLHNFTTHIEAISKLKEEEQEISLYYPKELSMIQAKLIWHEKRKLETKQEFIELTDKIKTSKTFPSLIQQIEQNNSIEKKEFQKLYPEREENELEYFQNKIRLIQRQAELEKLYIKYSDKKTIDLKRLYSVSLEKEAVEKLFNSKYSREVEPNSDIAKHLLEEVQGEIEKNNKKIQNQEKALSYLKNALDYSNREFGLSGMEMLAINKLSNQEYNRGYKQKKKLDDVLSIEKKKLAKMGMLSWGRKELQNNIQKHILEQNRCQRKLDKLLLKYKGSVELSEESKKIEKVYQTNFEKIQKQMWSTKKENKINYQLKRTLEIKPEKLRKLPKIHSKHVEKREKVQREIRGNFSRVLQHARYELDKILAADKTEIQSTLDITLKKEKDKGYEWEL</sequence>
<dbReference type="Proteomes" id="UP000002975">
    <property type="component" value="Unassembled WGS sequence"/>
</dbReference>
<evidence type="ECO:0000256" key="1">
    <source>
        <dbReference type="ARBA" id="ARBA00010873"/>
    </source>
</evidence>
<dbReference type="EMBL" id="GG657974">
    <property type="protein sequence ID" value="EFS22157.1"/>
    <property type="molecule type" value="Genomic_DNA"/>
</dbReference>
<dbReference type="Gene3D" id="3.30.930.30">
    <property type="match status" value="1"/>
</dbReference>
<dbReference type="InterPro" id="IPR005053">
    <property type="entry name" value="MobA_MobL"/>
</dbReference>
<evidence type="ECO:0000256" key="3">
    <source>
        <dbReference type="SAM" id="Coils"/>
    </source>
</evidence>
<keyword evidence="6" id="KW-1185">Reference proteome</keyword>
<proteinExistence type="inferred from homology"/>
<dbReference type="AlphaFoldDB" id="E5BI34"/>
<evidence type="ECO:0000259" key="4">
    <source>
        <dbReference type="Pfam" id="PF03389"/>
    </source>
</evidence>
<dbReference type="RefSeq" id="WP_008802201.1">
    <property type="nucleotide sequence ID" value="NZ_GG657974.1"/>
</dbReference>
<gene>
    <name evidence="5" type="ORF">FSBG_01654</name>
</gene>
<feature type="coiled-coil region" evidence="3">
    <location>
        <begin position="586"/>
        <end position="613"/>
    </location>
</feature>
<evidence type="ECO:0000313" key="5">
    <source>
        <dbReference type="EMBL" id="EFS22157.1"/>
    </source>
</evidence>
<evidence type="ECO:0000313" key="6">
    <source>
        <dbReference type="Proteomes" id="UP000002975"/>
    </source>
</evidence>
<dbReference type="BioCyc" id="FSP469605-HMP:GTSP-1697-MONOMER"/>
<accession>E5BI34</accession>
<organism evidence="5 6">
    <name type="scientific">Fusobacterium gonidiaformans 3-1-5R</name>
    <dbReference type="NCBI Taxonomy" id="469605"/>
    <lineage>
        <taxon>Bacteria</taxon>
        <taxon>Fusobacteriati</taxon>
        <taxon>Fusobacteriota</taxon>
        <taxon>Fusobacteriia</taxon>
        <taxon>Fusobacteriales</taxon>
        <taxon>Fusobacteriaceae</taxon>
        <taxon>Fusobacterium</taxon>
    </lineage>
</organism>
<comment type="similarity">
    <text evidence="1">Belongs to the MobA/MobL family.</text>
</comment>
<dbReference type="HOGENOM" id="CLU_018335_0_0_0"/>
<evidence type="ECO:0000256" key="2">
    <source>
        <dbReference type="ARBA" id="ARBA00022971"/>
    </source>
</evidence>
<reference evidence="5 6" key="1">
    <citation type="submission" date="2009-02" db="EMBL/GenBank/DDBJ databases">
        <title>The Genome Sequence of Fusobacterium sp. 3_1_5R.</title>
        <authorList>
            <consortium name="The Broad Institute Genome Sequencing Platform"/>
            <person name="Ward D."/>
            <person name="Young S.K."/>
            <person name="Kodira C.D."/>
            <person name="Zeng Q."/>
            <person name="Koehrsen M."/>
            <person name="Alvarado L."/>
            <person name="Berlin A."/>
            <person name="Borenstein D."/>
            <person name="Chen Z."/>
            <person name="Engels R."/>
            <person name="Freedman E."/>
            <person name="Gellesch M."/>
            <person name="Goldberg J."/>
            <person name="Griggs A."/>
            <person name="Gujja S."/>
            <person name="Heiman D."/>
            <person name="Hepburn T."/>
            <person name="Howarth C."/>
            <person name="Jen D."/>
            <person name="Larson L."/>
            <person name="Lewis B."/>
            <person name="Mehta T."/>
            <person name="Park D."/>
            <person name="Pearson M."/>
            <person name="Roberts A."/>
            <person name="Saif S."/>
            <person name="Shea T."/>
            <person name="Shenoy N."/>
            <person name="Sisk P."/>
            <person name="Stolte C."/>
            <person name="Sykes S."/>
            <person name="Walk T."/>
            <person name="White J."/>
            <person name="Yandava C."/>
            <person name="Allen-Vercoe E."/>
            <person name="Strauss J."/>
            <person name="Ambrose C."/>
            <person name="Lander E."/>
            <person name="Nusbaum C."/>
            <person name="Galagan J."/>
            <person name="Birren B."/>
        </authorList>
    </citation>
    <scope>NUCLEOTIDE SEQUENCE [LARGE SCALE GENOMIC DNA]</scope>
    <source>
        <strain evidence="5 6">3_1_5R</strain>
    </source>
</reference>
<feature type="domain" description="MobA/MobL protein" evidence="4">
    <location>
        <begin position="49"/>
        <end position="198"/>
    </location>
</feature>